<evidence type="ECO:0000313" key="2">
    <source>
        <dbReference type="Proteomes" id="UP000032352"/>
    </source>
</evidence>
<dbReference type="PIRSF" id="PIRSF016481">
    <property type="entry name" value="Pilus_assembly_PilP"/>
    <property type="match status" value="1"/>
</dbReference>
<dbReference type="AlphaFoldDB" id="A0AAE9Z0U9"/>
<dbReference type="RefSeq" id="WP_044839578.1">
    <property type="nucleotide sequence ID" value="NZ_CP059733.1"/>
</dbReference>
<dbReference type="Gene3D" id="2.30.30.830">
    <property type="match status" value="1"/>
</dbReference>
<name>A0AAE9Z0U9_9GAMM</name>
<dbReference type="EMBL" id="CP059733">
    <property type="protein sequence ID" value="WDE04751.1"/>
    <property type="molecule type" value="Genomic_DNA"/>
</dbReference>
<keyword evidence="2" id="KW-1185">Reference proteome</keyword>
<accession>A0AAE9Z0U9</accession>
<sequence>MIKYLVLLPALLLSGCFDDPSELKAFMAKVQADTGNEIEPMPAVPKFNHFDYSAQSERSPFVAPEPEAIQEKLQQMTGCLSPDPRRRKQPLEKYSLADLSMRGTLGELGITWALVQASDASLHRVAVGGYMGLYHGRITQVTQESVTVVELIPDGAGCWLERESVVSIVESEG</sequence>
<reference evidence="1 2" key="2">
    <citation type="journal article" date="2022" name="Mar. Drugs">
        <title>Bioassay-Guided Fractionation Leads to the Detection of Cholic Acid Generated by the Rare Thalassomonas sp.</title>
        <authorList>
            <person name="Pheiffer F."/>
            <person name="Schneider Y.K."/>
            <person name="Hansen E.H."/>
            <person name="Andersen J.H."/>
            <person name="Isaksson J."/>
            <person name="Busche T."/>
            <person name="R C."/>
            <person name="Kalinowski J."/>
            <person name="Zyl L.V."/>
            <person name="Trindade M."/>
        </authorList>
    </citation>
    <scope>NUCLEOTIDE SEQUENCE [LARGE SCALE GENOMIC DNA]</scope>
    <source>
        <strain evidence="1 2">XOM25</strain>
    </source>
</reference>
<dbReference type="InterPro" id="IPR007446">
    <property type="entry name" value="PilP"/>
</dbReference>
<gene>
    <name evidence="1" type="ORF">SG34_026115</name>
</gene>
<dbReference type="KEGG" id="tvd:SG34_026115"/>
<dbReference type="Proteomes" id="UP000032352">
    <property type="component" value="Chromosome"/>
</dbReference>
<organism evidence="1 2">
    <name type="scientific">Thalassomonas viridans</name>
    <dbReference type="NCBI Taxonomy" id="137584"/>
    <lineage>
        <taxon>Bacteria</taxon>
        <taxon>Pseudomonadati</taxon>
        <taxon>Pseudomonadota</taxon>
        <taxon>Gammaproteobacteria</taxon>
        <taxon>Alteromonadales</taxon>
        <taxon>Colwelliaceae</taxon>
        <taxon>Thalassomonas</taxon>
    </lineage>
</organism>
<proteinExistence type="predicted"/>
<dbReference type="Pfam" id="PF04351">
    <property type="entry name" value="PilP"/>
    <property type="match status" value="1"/>
</dbReference>
<protein>
    <submittedName>
        <fullName evidence="1">Pilus assembly protein PilP</fullName>
    </submittedName>
</protein>
<reference evidence="1 2" key="1">
    <citation type="journal article" date="2015" name="Genome Announc.">
        <title>Draft Genome Sequences of Marine Isolates of Thalassomonas viridans and Thalassomonas actiniarum.</title>
        <authorList>
            <person name="Olonade I."/>
            <person name="van Zyl L.J."/>
            <person name="Trindade M."/>
        </authorList>
    </citation>
    <scope>NUCLEOTIDE SEQUENCE [LARGE SCALE GENOMIC DNA]</scope>
    <source>
        <strain evidence="1 2">XOM25</strain>
    </source>
</reference>
<evidence type="ECO:0000313" key="1">
    <source>
        <dbReference type="EMBL" id="WDE04751.1"/>
    </source>
</evidence>
<dbReference type="PROSITE" id="PS51257">
    <property type="entry name" value="PROKAR_LIPOPROTEIN"/>
    <property type="match status" value="1"/>
</dbReference>